<feature type="transmembrane region" description="Helical" evidence="6">
    <location>
        <begin position="36"/>
        <end position="57"/>
    </location>
</feature>
<dbReference type="InterPro" id="IPR051258">
    <property type="entry name" value="Diverse_Substrate_Transporter"/>
</dbReference>
<dbReference type="InterPro" id="IPR037185">
    <property type="entry name" value="EmrE-like"/>
</dbReference>
<evidence type="ECO:0000259" key="7">
    <source>
        <dbReference type="Pfam" id="PF00892"/>
    </source>
</evidence>
<keyword evidence="3 6" id="KW-0812">Transmembrane</keyword>
<keyword evidence="2" id="KW-1003">Cell membrane</keyword>
<dbReference type="Pfam" id="PF00892">
    <property type="entry name" value="EamA"/>
    <property type="match status" value="2"/>
</dbReference>
<evidence type="ECO:0000256" key="6">
    <source>
        <dbReference type="SAM" id="Phobius"/>
    </source>
</evidence>
<evidence type="ECO:0000256" key="2">
    <source>
        <dbReference type="ARBA" id="ARBA00022475"/>
    </source>
</evidence>
<feature type="transmembrane region" description="Helical" evidence="6">
    <location>
        <begin position="64"/>
        <end position="87"/>
    </location>
</feature>
<proteinExistence type="predicted"/>
<gene>
    <name evidence="8" type="ORF">DES45_101702</name>
</gene>
<evidence type="ECO:0000256" key="3">
    <source>
        <dbReference type="ARBA" id="ARBA00022692"/>
    </source>
</evidence>
<feature type="transmembrane region" description="Helical" evidence="6">
    <location>
        <begin position="158"/>
        <end position="179"/>
    </location>
</feature>
<dbReference type="GO" id="GO:0005886">
    <property type="term" value="C:plasma membrane"/>
    <property type="evidence" value="ECO:0007669"/>
    <property type="project" value="UniProtKB-SubCell"/>
</dbReference>
<protein>
    <submittedName>
        <fullName evidence="8">EamA-like transporter family protein</fullName>
    </submittedName>
</protein>
<evidence type="ECO:0000256" key="1">
    <source>
        <dbReference type="ARBA" id="ARBA00004651"/>
    </source>
</evidence>
<dbReference type="RefSeq" id="WP_114768549.1">
    <property type="nucleotide sequence ID" value="NZ_QQBB01000001.1"/>
</dbReference>
<dbReference type="OrthoDB" id="7841315at2"/>
<evidence type="ECO:0000313" key="8">
    <source>
        <dbReference type="EMBL" id="RDI62432.1"/>
    </source>
</evidence>
<dbReference type="AlphaFoldDB" id="A0A370HV91"/>
<evidence type="ECO:0000313" key="9">
    <source>
        <dbReference type="Proteomes" id="UP000254925"/>
    </source>
</evidence>
<organism evidence="8 9">
    <name type="scientific">Microvirga subterranea</name>
    <dbReference type="NCBI Taxonomy" id="186651"/>
    <lineage>
        <taxon>Bacteria</taxon>
        <taxon>Pseudomonadati</taxon>
        <taxon>Pseudomonadota</taxon>
        <taxon>Alphaproteobacteria</taxon>
        <taxon>Hyphomicrobiales</taxon>
        <taxon>Methylobacteriaceae</taxon>
        <taxon>Microvirga</taxon>
    </lineage>
</organism>
<feature type="transmembrane region" description="Helical" evidence="6">
    <location>
        <begin position="231"/>
        <end position="250"/>
    </location>
</feature>
<keyword evidence="5 6" id="KW-0472">Membrane</keyword>
<dbReference type="InterPro" id="IPR000620">
    <property type="entry name" value="EamA_dom"/>
</dbReference>
<keyword evidence="4 6" id="KW-1133">Transmembrane helix</keyword>
<feature type="domain" description="EamA" evidence="7">
    <location>
        <begin position="2"/>
        <end position="133"/>
    </location>
</feature>
<name>A0A370HV91_9HYPH</name>
<comment type="subcellular location">
    <subcellularLocation>
        <location evidence="1">Cell membrane</location>
        <topology evidence="1">Multi-pass membrane protein</topology>
    </subcellularLocation>
</comment>
<feature type="transmembrane region" description="Helical" evidence="6">
    <location>
        <begin position="119"/>
        <end position="138"/>
    </location>
</feature>
<evidence type="ECO:0000256" key="5">
    <source>
        <dbReference type="ARBA" id="ARBA00023136"/>
    </source>
</evidence>
<dbReference type="SUPFAM" id="SSF103481">
    <property type="entry name" value="Multidrug resistance efflux transporter EmrE"/>
    <property type="match status" value="2"/>
</dbReference>
<feature type="transmembrane region" description="Helical" evidence="6">
    <location>
        <begin position="281"/>
        <end position="301"/>
    </location>
</feature>
<dbReference type="PANTHER" id="PTHR42920">
    <property type="entry name" value="OS03G0707200 PROTEIN-RELATED"/>
    <property type="match status" value="1"/>
</dbReference>
<sequence length="302" mass="31388">MAFFALGTSFCIALATLISAEVVKSVGGPMALSRWRMLIGFLMLAVLATVVGNWGSLSADHVPLIVLSSLVAIVIADPALNAGIALIGARRTGLIFSLSAPFAAALGFLVLGETLRPSQLIGCALVAGGIAFAVGFGRRPPADQDAARNSSVHAEVRLSAAGVLLAVLAAFGQAVGILSMRPVMLDNPDPFAVMAARALVAVVVLWAYHFAFPGTWKNGIAIPERRVLARVSLGVFIGYVAGMSMLMVALTGTSVAVASTLSSMAPVAILPMLWLRTGTRLAWQAWCGAFVTVVGTAVLFWR</sequence>
<evidence type="ECO:0000256" key="4">
    <source>
        <dbReference type="ARBA" id="ARBA00022989"/>
    </source>
</evidence>
<accession>A0A370HV91</accession>
<dbReference type="Proteomes" id="UP000254925">
    <property type="component" value="Unassembled WGS sequence"/>
</dbReference>
<feature type="transmembrane region" description="Helical" evidence="6">
    <location>
        <begin position="191"/>
        <end position="211"/>
    </location>
</feature>
<keyword evidence="9" id="KW-1185">Reference proteome</keyword>
<comment type="caution">
    <text evidence="8">The sequence shown here is derived from an EMBL/GenBank/DDBJ whole genome shotgun (WGS) entry which is preliminary data.</text>
</comment>
<dbReference type="PANTHER" id="PTHR42920:SF11">
    <property type="entry name" value="INNER MEMBRANE PROTEIN YTFF"/>
    <property type="match status" value="1"/>
</dbReference>
<dbReference type="EMBL" id="QQBB01000001">
    <property type="protein sequence ID" value="RDI62432.1"/>
    <property type="molecule type" value="Genomic_DNA"/>
</dbReference>
<feature type="domain" description="EamA" evidence="7">
    <location>
        <begin position="161"/>
        <end position="300"/>
    </location>
</feature>
<reference evidence="8 9" key="1">
    <citation type="submission" date="2018-07" db="EMBL/GenBank/DDBJ databases">
        <title>Genomic Encyclopedia of Type Strains, Phase IV (KMG-IV): sequencing the most valuable type-strain genomes for metagenomic binning, comparative biology and taxonomic classification.</title>
        <authorList>
            <person name="Goeker M."/>
        </authorList>
    </citation>
    <scope>NUCLEOTIDE SEQUENCE [LARGE SCALE GENOMIC DNA]</scope>
    <source>
        <strain evidence="8 9">DSM 14364</strain>
    </source>
</reference>
<feature type="transmembrane region" description="Helical" evidence="6">
    <location>
        <begin position="93"/>
        <end position="112"/>
    </location>
</feature>